<evidence type="ECO:0000256" key="5">
    <source>
        <dbReference type="ARBA" id="ARBA00022842"/>
    </source>
</evidence>
<evidence type="ECO:0000313" key="9">
    <source>
        <dbReference type="EMBL" id="GGD71439.1"/>
    </source>
</evidence>
<accession>A0A917DVR2</accession>
<proteinExistence type="predicted"/>
<keyword evidence="2" id="KW-0548">Nucleotidyltransferase</keyword>
<dbReference type="Pfam" id="PF08335">
    <property type="entry name" value="GlnD_UR_UTase"/>
    <property type="match status" value="1"/>
</dbReference>
<reference evidence="9" key="1">
    <citation type="journal article" date="2014" name="Int. J. Syst. Evol. Microbiol.">
        <title>Complete genome sequence of Corynebacterium casei LMG S-19264T (=DSM 44701T), isolated from a smear-ripened cheese.</title>
        <authorList>
            <consortium name="US DOE Joint Genome Institute (JGI-PGF)"/>
            <person name="Walter F."/>
            <person name="Albersmeier A."/>
            <person name="Kalinowski J."/>
            <person name="Ruckert C."/>
        </authorList>
    </citation>
    <scope>NUCLEOTIDE SEQUENCE</scope>
    <source>
        <strain evidence="9">CGMCC 1.15360</strain>
    </source>
</reference>
<name>A0A917DVR2_9SPHN</name>
<dbReference type="Gene3D" id="1.20.120.330">
    <property type="entry name" value="Nucleotidyltransferases domain 2"/>
    <property type="match status" value="2"/>
</dbReference>
<dbReference type="PANTHER" id="PTHR30621">
    <property type="entry name" value="GLUTAMINE SYNTHETASE ADENYLYLTRANSFERASE"/>
    <property type="match status" value="1"/>
</dbReference>
<dbReference type="RefSeq" id="WP_066774368.1">
    <property type="nucleotide sequence ID" value="NZ_BMIP01000004.1"/>
</dbReference>
<keyword evidence="10" id="KW-1185">Reference proteome</keyword>
<keyword evidence="1" id="KW-0808">Transferase</keyword>
<evidence type="ECO:0000259" key="8">
    <source>
        <dbReference type="Pfam" id="PF08335"/>
    </source>
</evidence>
<dbReference type="NCBIfam" id="NF008292">
    <property type="entry name" value="PRK11072.1"/>
    <property type="match status" value="1"/>
</dbReference>
<dbReference type="GO" id="GO:0005829">
    <property type="term" value="C:cytosol"/>
    <property type="evidence" value="ECO:0007669"/>
    <property type="project" value="TreeGrafter"/>
</dbReference>
<dbReference type="Gene3D" id="1.20.120.1510">
    <property type="match status" value="1"/>
</dbReference>
<dbReference type="Pfam" id="PF03710">
    <property type="entry name" value="GlnE"/>
    <property type="match status" value="2"/>
</dbReference>
<dbReference type="Gene3D" id="3.30.460.10">
    <property type="entry name" value="Beta Polymerase, domain 2"/>
    <property type="match status" value="2"/>
</dbReference>
<evidence type="ECO:0000256" key="4">
    <source>
        <dbReference type="ARBA" id="ARBA00022840"/>
    </source>
</evidence>
<protein>
    <recommendedName>
        <fullName evidence="11">Bifunctional [glutamate--ammonia ligase]-adenylyl-L-tyrosine phosphorylase/[glutamate--ammonia-ligase] adenylyltransferase</fullName>
    </recommendedName>
</protein>
<keyword evidence="5" id="KW-0460">Magnesium</keyword>
<evidence type="ECO:0000256" key="2">
    <source>
        <dbReference type="ARBA" id="ARBA00022695"/>
    </source>
</evidence>
<evidence type="ECO:0000259" key="7">
    <source>
        <dbReference type="Pfam" id="PF03710"/>
    </source>
</evidence>
<keyword evidence="4" id="KW-0067">ATP-binding</keyword>
<keyword evidence="3" id="KW-0547">Nucleotide-binding</keyword>
<evidence type="ECO:0000313" key="10">
    <source>
        <dbReference type="Proteomes" id="UP000612349"/>
    </source>
</evidence>
<feature type="domain" description="Glutamate-ammonia ligase adenylyltransferase repeated" evidence="7">
    <location>
        <begin position="504"/>
        <end position="742"/>
    </location>
</feature>
<keyword evidence="6" id="KW-0511">Multifunctional enzyme</keyword>
<dbReference type="InterPro" id="IPR013546">
    <property type="entry name" value="PII_UdlTrfase/GS_AdlTrfase"/>
</dbReference>
<reference evidence="9" key="2">
    <citation type="submission" date="2020-09" db="EMBL/GenBank/DDBJ databases">
        <authorList>
            <person name="Sun Q."/>
            <person name="Zhou Y."/>
        </authorList>
    </citation>
    <scope>NUCLEOTIDE SEQUENCE</scope>
    <source>
        <strain evidence="9">CGMCC 1.15360</strain>
    </source>
</reference>
<evidence type="ECO:0000256" key="1">
    <source>
        <dbReference type="ARBA" id="ARBA00022679"/>
    </source>
</evidence>
<organism evidence="9 10">
    <name type="scientific">Croceicoccus mobilis</name>
    <dbReference type="NCBI Taxonomy" id="1703339"/>
    <lineage>
        <taxon>Bacteria</taxon>
        <taxon>Pseudomonadati</taxon>
        <taxon>Pseudomonadota</taxon>
        <taxon>Alphaproteobacteria</taxon>
        <taxon>Sphingomonadales</taxon>
        <taxon>Erythrobacteraceae</taxon>
        <taxon>Croceicoccus</taxon>
    </lineage>
</organism>
<dbReference type="EMBL" id="BMIP01000004">
    <property type="protein sequence ID" value="GGD71439.1"/>
    <property type="molecule type" value="Genomic_DNA"/>
</dbReference>
<dbReference type="AlphaFoldDB" id="A0A917DVR2"/>
<comment type="caution">
    <text evidence="9">The sequence shown here is derived from an EMBL/GenBank/DDBJ whole genome shotgun (WGS) entry which is preliminary data.</text>
</comment>
<dbReference type="CDD" id="cd05401">
    <property type="entry name" value="NT_GlnE_GlnD_like"/>
    <property type="match status" value="2"/>
</dbReference>
<dbReference type="InterPro" id="IPR043519">
    <property type="entry name" value="NT_sf"/>
</dbReference>
<dbReference type="SUPFAM" id="SSF81593">
    <property type="entry name" value="Nucleotidyltransferase substrate binding subunit/domain"/>
    <property type="match status" value="2"/>
</dbReference>
<sequence length="906" mass="97046">MAEDDIWQDALRRARAHAPFLSGLLERETALAAMLERGEGEAALAAAKSAGEGEEVGVMLRRQRRGLALVLAIGDLAGAFDVNRVIGELSHFADSALDTAMREAVGHRIGELPGPDEHIGMVGLALGKQGAGELNYSSDIDPILLYDPETILKRERDEPGEAAQMAARRLVQTMGAPTAEGYVLRVDLRLRPASEVSPLAISYGAALTHYESSALAWERAAFIRARSAAGDIAAGQDFLNAIKPFVWRKSLDFGAIDEISALVRRIRDSYDGPPRPGPGYDLKRGRGGIREVEFYAQTHQLIHGGRIPELRVRGTRAALDALADAGIIGAVDALELGDAYDRLRTIEHRLQMVRDQQTHALPAGAEALDNVARLDGLADGAALVAQLEEVTGRVGARFDTLLQAHGGEATPAASAPARLAELGFDDPAALSARIEGWKEGKVKALRSSAARAAFADIEGELLEALAAAPAPERAITRWEQMLSRLPSAFNLFKLLAARPGLIDTLVRVLALSPALADALARRGDLLDALIDRTAFALPADVPALMRDMRADAPTYEDLLDRVRREVGDHRFALGVQLLEHAHDALEIAAGLSRVAEAAIDVLATGAAGDFAEDHGRVGKEGLVILGYGRLGGGVLTHASDLDIVYLFTGDFSEESDGRRPLGATQYFNRLAQRVSAALSVPTSEGALFEVDTRLRPSGAQGLLSVSVDSFARYQTEQAWTWEHMALTRARVLHGPAGAREQVEALIRDLLMAPRDGAALREAVLEMRGEITRHKPPKGPLDVKLMRGGLVDLEFLTHFLQLRESGGPDGAYLLPDLRAALGALAQGGLVPDTLVGAHDLLTRLLLTLRLVTPSGEEPGEAARAVLLANCLPGQDDAGWEDLLSALDKARGQVAGAWANIFEQELEL</sequence>
<dbReference type="Proteomes" id="UP000612349">
    <property type="component" value="Unassembled WGS sequence"/>
</dbReference>
<dbReference type="GO" id="GO:0000820">
    <property type="term" value="P:regulation of glutamine family amino acid metabolic process"/>
    <property type="evidence" value="ECO:0007669"/>
    <property type="project" value="TreeGrafter"/>
</dbReference>
<dbReference type="SUPFAM" id="SSF81301">
    <property type="entry name" value="Nucleotidyltransferase"/>
    <property type="match status" value="2"/>
</dbReference>
<evidence type="ECO:0008006" key="11">
    <source>
        <dbReference type="Google" id="ProtNLM"/>
    </source>
</evidence>
<dbReference type="PANTHER" id="PTHR30621:SF0">
    <property type="entry name" value="BIFUNCTIONAL GLUTAMINE SYNTHETASE ADENYLYLTRANSFERASE_ADENYLYL-REMOVING ENZYME"/>
    <property type="match status" value="1"/>
</dbReference>
<dbReference type="GO" id="GO:0008882">
    <property type="term" value="F:[glutamate-ammonia-ligase] adenylyltransferase activity"/>
    <property type="evidence" value="ECO:0007669"/>
    <property type="project" value="InterPro"/>
</dbReference>
<evidence type="ECO:0000256" key="3">
    <source>
        <dbReference type="ARBA" id="ARBA00022741"/>
    </source>
</evidence>
<feature type="domain" description="PII-uridylyltransferase/Glutamine-synthetase adenylyltransferase" evidence="8">
    <location>
        <begin position="279"/>
        <end position="401"/>
    </location>
</feature>
<dbReference type="GO" id="GO:0005524">
    <property type="term" value="F:ATP binding"/>
    <property type="evidence" value="ECO:0007669"/>
    <property type="project" value="UniProtKB-KW"/>
</dbReference>
<evidence type="ECO:0000256" key="6">
    <source>
        <dbReference type="ARBA" id="ARBA00023268"/>
    </source>
</evidence>
<feature type="domain" description="Glutamate-ammonia ligase adenylyltransferase repeated" evidence="7">
    <location>
        <begin position="40"/>
        <end position="240"/>
    </location>
</feature>
<gene>
    <name evidence="9" type="ORF">GCM10010990_21200</name>
</gene>
<dbReference type="InterPro" id="IPR005190">
    <property type="entry name" value="GlnE_rpt_dom"/>
</dbReference>
<dbReference type="OrthoDB" id="9759366at2"/>
<dbReference type="InterPro" id="IPR023057">
    <property type="entry name" value="GlnE"/>
</dbReference>